<evidence type="ECO:0000313" key="2">
    <source>
        <dbReference type="Proteomes" id="UP000542674"/>
    </source>
</evidence>
<sequence>MVVRDEVRLLHALGPLPAEDDDSVDDARFEDVDRLFRAIERPVTEDEARLLLECFGPDNCFGLSWALMHLIESSPVHPVTVEPPPGSNLWVETLWLRHRNGLERRKS</sequence>
<organism evidence="1 2">
    <name type="scientific">Saccharothrix violaceirubra</name>
    <dbReference type="NCBI Taxonomy" id="413306"/>
    <lineage>
        <taxon>Bacteria</taxon>
        <taxon>Bacillati</taxon>
        <taxon>Actinomycetota</taxon>
        <taxon>Actinomycetes</taxon>
        <taxon>Pseudonocardiales</taxon>
        <taxon>Pseudonocardiaceae</taxon>
        <taxon>Saccharothrix</taxon>
    </lineage>
</organism>
<dbReference type="Proteomes" id="UP000542674">
    <property type="component" value="Unassembled WGS sequence"/>
</dbReference>
<dbReference type="EMBL" id="JACHJS010000001">
    <property type="protein sequence ID" value="MBB4966027.1"/>
    <property type="molecule type" value="Genomic_DNA"/>
</dbReference>
<dbReference type="AlphaFoldDB" id="A0A7W7T4T6"/>
<comment type="caution">
    <text evidence="1">The sequence shown here is derived from an EMBL/GenBank/DDBJ whole genome shotgun (WGS) entry which is preliminary data.</text>
</comment>
<protein>
    <submittedName>
        <fullName evidence="1">Uncharacterized protein</fullName>
    </submittedName>
</protein>
<accession>A0A7W7T4T6</accession>
<proteinExistence type="predicted"/>
<dbReference type="RefSeq" id="WP_221447259.1">
    <property type="nucleotide sequence ID" value="NZ_BAABAI010000002.1"/>
</dbReference>
<name>A0A7W7T4T6_9PSEU</name>
<evidence type="ECO:0000313" key="1">
    <source>
        <dbReference type="EMBL" id="MBB4966027.1"/>
    </source>
</evidence>
<reference evidence="1 2" key="1">
    <citation type="submission" date="2020-08" db="EMBL/GenBank/DDBJ databases">
        <title>Sequencing the genomes of 1000 actinobacteria strains.</title>
        <authorList>
            <person name="Klenk H.-P."/>
        </authorList>
    </citation>
    <scope>NUCLEOTIDE SEQUENCE [LARGE SCALE GENOMIC DNA]</scope>
    <source>
        <strain evidence="1 2">DSM 45084</strain>
    </source>
</reference>
<gene>
    <name evidence="1" type="ORF">F4559_003386</name>
</gene>
<keyword evidence="2" id="KW-1185">Reference proteome</keyword>